<protein>
    <recommendedName>
        <fullName evidence="3">Glycoside hydrolase family 65</fullName>
    </recommendedName>
</protein>
<dbReference type="InterPro" id="IPR012341">
    <property type="entry name" value="6hp_glycosidase-like_sf"/>
</dbReference>
<dbReference type="EMBL" id="ARYN01000009">
    <property type="protein sequence ID" value="ORL45440.1"/>
    <property type="molecule type" value="Genomic_DNA"/>
</dbReference>
<name>A0A1Y1T335_9FLAO</name>
<dbReference type="GO" id="GO:0005975">
    <property type="term" value="P:carbohydrate metabolic process"/>
    <property type="evidence" value="ECO:0007669"/>
    <property type="project" value="InterPro"/>
</dbReference>
<dbReference type="AlphaFoldDB" id="A0A1Y1T335"/>
<keyword evidence="2" id="KW-1185">Reference proteome</keyword>
<dbReference type="RefSeq" id="WP_084841833.1">
    <property type="nucleotide sequence ID" value="NZ_ARYN01000009.1"/>
</dbReference>
<gene>
    <name evidence="1" type="ORF">IIF7_11478</name>
</gene>
<proteinExistence type="predicted"/>
<evidence type="ECO:0000313" key="1">
    <source>
        <dbReference type="EMBL" id="ORL45440.1"/>
    </source>
</evidence>
<sequence length="719" mass="82712">MKFKLTTKNILFGLIILSFFGCEENTKKEQAKTSKIDRKTVITRNNVHVNQLDTLASLSVGNGSFAFTVDGTGLQTFPDMFQYGVPLGTESEWGWDSFPNSGDYKFKETLEDYDQYGRKVSYSVQGKEERAKKTVEFFRSNPHRVQLGNLGFDLLKKNGEKVQPQDITDIQQELNVWTGAITSTFKVEGIPVEVKTLCHQEEDIIGVEVNSELIKNEQLKIRLRLPYPTGGWTDLGTKWEAKNLDYLSEISVIEKNHAVVTRQMDSLKYDIGFNWKGKAKFYKKEAQYFELIPQQNKFSFTCQFTNKAINKETDFASVEKSSKNGWEAFWKSGGIVDFSECTDKRAPELERRVVLSQYLTKLQCTGEIPPQETGLTYNSWYGKPHLEMHWWHGVHFPLWGRPELLEKSLPWYDRVFKKAKHLAERQGFKGARWQKMTDPYGDEGPSSVGAFLLWQQPHFITYAELMYRADSTATTLEKYKERVFATADFMASFAHLNEEGTYDLGPGVIPAQERFPKMETFNPTYELAYWNWALTTALDWKERLGEEQPTAWKKVAENLSPLPIQEDYYLATENATDSYTNSEYLTDHPSVLGAYGMLPVTPMLDKEIMNNTFNKVWDIWTWEDTWGWDFPMTAMAAARLGKPEKAVDALFMDVQTNTYLKNGHNYQEERLTLYMPGNGGLLTAVAMMCAGWDETNEKNPGFPNNGKWNVKWEGLKKMP</sequence>
<organism evidence="1 2">
    <name type="scientific">Zunongwangia atlantica 22II14-10F7</name>
    <dbReference type="NCBI Taxonomy" id="1185767"/>
    <lineage>
        <taxon>Bacteria</taxon>
        <taxon>Pseudomonadati</taxon>
        <taxon>Bacteroidota</taxon>
        <taxon>Flavobacteriia</taxon>
        <taxon>Flavobacteriales</taxon>
        <taxon>Flavobacteriaceae</taxon>
        <taxon>Zunongwangia</taxon>
    </lineage>
</organism>
<dbReference type="STRING" id="1185767.IIF7_11478"/>
<dbReference type="Gene3D" id="1.50.10.10">
    <property type="match status" value="1"/>
</dbReference>
<comment type="caution">
    <text evidence="1">The sequence shown here is derived from an EMBL/GenBank/DDBJ whole genome shotgun (WGS) entry which is preliminary data.</text>
</comment>
<dbReference type="InterPro" id="IPR008928">
    <property type="entry name" value="6-hairpin_glycosidase_sf"/>
</dbReference>
<reference evidence="1 2" key="1">
    <citation type="submission" date="2013-04" db="EMBL/GenBank/DDBJ databases">
        <title>Zunongwangia sp. 22II14-10F7 Genome Sequencing.</title>
        <authorList>
            <person name="Lai Q."/>
            <person name="Shao Z."/>
        </authorList>
    </citation>
    <scope>NUCLEOTIDE SEQUENCE [LARGE SCALE GENOMIC DNA]</scope>
    <source>
        <strain evidence="1 2">22II14-10F7</strain>
    </source>
</reference>
<dbReference type="OrthoDB" id="127395at2"/>
<dbReference type="PROSITE" id="PS51257">
    <property type="entry name" value="PROKAR_LIPOPROTEIN"/>
    <property type="match status" value="1"/>
</dbReference>
<dbReference type="Proteomes" id="UP000192746">
    <property type="component" value="Unassembled WGS sequence"/>
</dbReference>
<evidence type="ECO:0000313" key="2">
    <source>
        <dbReference type="Proteomes" id="UP000192746"/>
    </source>
</evidence>
<dbReference type="SUPFAM" id="SSF48208">
    <property type="entry name" value="Six-hairpin glycosidases"/>
    <property type="match status" value="1"/>
</dbReference>
<accession>A0A1Y1T335</accession>
<evidence type="ECO:0008006" key="3">
    <source>
        <dbReference type="Google" id="ProtNLM"/>
    </source>
</evidence>